<dbReference type="EC" id="1.1.1.1" evidence="3"/>
<dbReference type="PANTHER" id="PTHR42940">
    <property type="entry name" value="ALCOHOL DEHYDROGENASE 1-RELATED"/>
    <property type="match status" value="1"/>
</dbReference>
<reference evidence="10" key="1">
    <citation type="journal article" date="2023" name="Mol. Phylogenet. Evol.">
        <title>Genome-scale phylogeny and comparative genomics of the fungal order Sordariales.</title>
        <authorList>
            <person name="Hensen N."/>
            <person name="Bonometti L."/>
            <person name="Westerberg I."/>
            <person name="Brannstrom I.O."/>
            <person name="Guillou S."/>
            <person name="Cros-Aarteil S."/>
            <person name="Calhoun S."/>
            <person name="Haridas S."/>
            <person name="Kuo A."/>
            <person name="Mondo S."/>
            <person name="Pangilinan J."/>
            <person name="Riley R."/>
            <person name="LaButti K."/>
            <person name="Andreopoulos B."/>
            <person name="Lipzen A."/>
            <person name="Chen C."/>
            <person name="Yan M."/>
            <person name="Daum C."/>
            <person name="Ng V."/>
            <person name="Clum A."/>
            <person name="Steindorff A."/>
            <person name="Ohm R.A."/>
            <person name="Martin F."/>
            <person name="Silar P."/>
            <person name="Natvig D.O."/>
            <person name="Lalanne C."/>
            <person name="Gautier V."/>
            <person name="Ament-Velasquez S.L."/>
            <person name="Kruys A."/>
            <person name="Hutchinson M.I."/>
            <person name="Powell A.J."/>
            <person name="Barry K."/>
            <person name="Miller A.N."/>
            <person name="Grigoriev I.V."/>
            <person name="Debuchy R."/>
            <person name="Gladieux P."/>
            <person name="Hiltunen Thoren M."/>
            <person name="Johannesson H."/>
        </authorList>
    </citation>
    <scope>NUCLEOTIDE SEQUENCE</scope>
    <source>
        <strain evidence="10">CBS 141.50</strain>
    </source>
</reference>
<keyword evidence="7" id="KW-0520">NAD</keyword>
<evidence type="ECO:0000256" key="3">
    <source>
        <dbReference type="ARBA" id="ARBA00013190"/>
    </source>
</evidence>
<protein>
    <recommendedName>
        <fullName evidence="3">alcohol dehydrogenase</fullName>
        <ecNumber evidence="3">1.1.1.1</ecNumber>
    </recommendedName>
</protein>
<gene>
    <name evidence="10" type="ORF">C8A04DRAFT_14713</name>
</gene>
<dbReference type="InterPro" id="IPR013154">
    <property type="entry name" value="ADH-like_N"/>
</dbReference>
<comment type="similarity">
    <text evidence="2 8">Belongs to the zinc-containing alcohol dehydrogenase family.</text>
</comment>
<dbReference type="SMART" id="SM00829">
    <property type="entry name" value="PKS_ER"/>
    <property type="match status" value="1"/>
</dbReference>
<evidence type="ECO:0000313" key="11">
    <source>
        <dbReference type="Proteomes" id="UP001302676"/>
    </source>
</evidence>
<dbReference type="Pfam" id="PF08240">
    <property type="entry name" value="ADH_N"/>
    <property type="match status" value="1"/>
</dbReference>
<evidence type="ECO:0000256" key="4">
    <source>
        <dbReference type="ARBA" id="ARBA00022723"/>
    </source>
</evidence>
<feature type="domain" description="Rhodanese" evidence="9">
    <location>
        <begin position="174"/>
        <end position="230"/>
    </location>
</feature>
<evidence type="ECO:0000256" key="6">
    <source>
        <dbReference type="ARBA" id="ARBA00023002"/>
    </source>
</evidence>
<keyword evidence="4 8" id="KW-0479">Metal-binding</keyword>
<reference evidence="10" key="2">
    <citation type="submission" date="2023-05" db="EMBL/GenBank/DDBJ databases">
        <authorList>
            <consortium name="Lawrence Berkeley National Laboratory"/>
            <person name="Steindorff A."/>
            <person name="Hensen N."/>
            <person name="Bonometti L."/>
            <person name="Westerberg I."/>
            <person name="Brannstrom I.O."/>
            <person name="Guillou S."/>
            <person name="Cros-Aarteil S."/>
            <person name="Calhoun S."/>
            <person name="Haridas S."/>
            <person name="Kuo A."/>
            <person name="Mondo S."/>
            <person name="Pangilinan J."/>
            <person name="Riley R."/>
            <person name="Labutti K."/>
            <person name="Andreopoulos B."/>
            <person name="Lipzen A."/>
            <person name="Chen C."/>
            <person name="Yanf M."/>
            <person name="Daum C."/>
            <person name="Ng V."/>
            <person name="Clum A."/>
            <person name="Ohm R."/>
            <person name="Martin F."/>
            <person name="Silar P."/>
            <person name="Natvig D."/>
            <person name="Lalanne C."/>
            <person name="Gautier V."/>
            <person name="Ament-Velasquez S.L."/>
            <person name="Kruys A."/>
            <person name="Hutchinson M.I."/>
            <person name="Powell A.J."/>
            <person name="Barry K."/>
            <person name="Miller A.N."/>
            <person name="Grigoriev I.V."/>
            <person name="Debuchy R."/>
            <person name="Gladieux P."/>
            <person name="Thoren M.H."/>
            <person name="Johannesson H."/>
        </authorList>
    </citation>
    <scope>NUCLEOTIDE SEQUENCE</scope>
    <source>
        <strain evidence="10">CBS 141.50</strain>
    </source>
</reference>
<dbReference type="PROSITE" id="PS50206">
    <property type="entry name" value="RHODANESE_3"/>
    <property type="match status" value="1"/>
</dbReference>
<dbReference type="PANTHER" id="PTHR42940:SF3">
    <property type="entry name" value="ALCOHOL DEHYDROGENASE 1-RELATED"/>
    <property type="match status" value="1"/>
</dbReference>
<evidence type="ECO:0000256" key="1">
    <source>
        <dbReference type="ARBA" id="ARBA00001947"/>
    </source>
</evidence>
<organism evidence="10 11">
    <name type="scientific">Dichotomopilus funicola</name>
    <dbReference type="NCBI Taxonomy" id="1934379"/>
    <lineage>
        <taxon>Eukaryota</taxon>
        <taxon>Fungi</taxon>
        <taxon>Dikarya</taxon>
        <taxon>Ascomycota</taxon>
        <taxon>Pezizomycotina</taxon>
        <taxon>Sordariomycetes</taxon>
        <taxon>Sordariomycetidae</taxon>
        <taxon>Sordariales</taxon>
        <taxon>Chaetomiaceae</taxon>
        <taxon>Dichotomopilus</taxon>
    </lineage>
</organism>
<sequence length="364" mass="38705">MTEFDIPSEQWAQVIEKSGGPVVYKKIPVPRPGPDEVLLHIHFSGVCHTDLHTLQNDWPIPAPLPLVGGHEGVGTIVAKGDLVGTNDTGLRIGARAGVKWLNSSCLACAFCLAGDEPLCPRAQFSGYTVPGTFQQYTLAKAAHVTRIPDDDAEGRKLDLAALAPVLCAGVTVYKALKESGARPGQWVVVVGAGGGLGSMAVQYARAMGLRVVGIDGGKEKGDSCRKMGVEEYIDFTDYASDSEEGSKELQSPLSGPHAVLLLAVSPTPFRQAIQYVRSRGTIVCVGLPPNAELRAPVFETVVRMITIRGSYVGNRQDAQEALGFFLRGDIKVPVKTVGLSELGDVYRALGEGKVVGRCVVDTSR</sequence>
<dbReference type="GeneID" id="87814817"/>
<dbReference type="InterPro" id="IPR001763">
    <property type="entry name" value="Rhodanese-like_dom"/>
</dbReference>
<evidence type="ECO:0000259" key="9">
    <source>
        <dbReference type="PROSITE" id="PS50206"/>
    </source>
</evidence>
<dbReference type="InterPro" id="IPR002328">
    <property type="entry name" value="ADH_Zn_CS"/>
</dbReference>
<comment type="cofactor">
    <cofactor evidence="1 8">
        <name>Zn(2+)</name>
        <dbReference type="ChEBI" id="CHEBI:29105"/>
    </cofactor>
</comment>
<dbReference type="SUPFAM" id="SSF51735">
    <property type="entry name" value="NAD(P)-binding Rossmann-fold domains"/>
    <property type="match status" value="1"/>
</dbReference>
<dbReference type="InterPro" id="IPR020843">
    <property type="entry name" value="ER"/>
</dbReference>
<evidence type="ECO:0000256" key="5">
    <source>
        <dbReference type="ARBA" id="ARBA00022833"/>
    </source>
</evidence>
<dbReference type="FunFam" id="3.40.50.720:FF:000039">
    <property type="entry name" value="Alcohol dehydrogenase AdhP"/>
    <property type="match status" value="1"/>
</dbReference>
<evidence type="ECO:0000256" key="7">
    <source>
        <dbReference type="ARBA" id="ARBA00023027"/>
    </source>
</evidence>
<dbReference type="Gene3D" id="3.40.50.720">
    <property type="entry name" value="NAD(P)-binding Rossmann-like Domain"/>
    <property type="match status" value="1"/>
</dbReference>
<keyword evidence="11" id="KW-1185">Reference proteome</keyword>
<dbReference type="InterPro" id="IPR013149">
    <property type="entry name" value="ADH-like_C"/>
</dbReference>
<dbReference type="EMBL" id="MU853625">
    <property type="protein sequence ID" value="KAK4140677.1"/>
    <property type="molecule type" value="Genomic_DNA"/>
</dbReference>
<dbReference type="RefSeq" id="XP_062634048.1">
    <property type="nucleotide sequence ID" value="XM_062778204.1"/>
</dbReference>
<comment type="caution">
    <text evidence="10">The sequence shown here is derived from an EMBL/GenBank/DDBJ whole genome shotgun (WGS) entry which is preliminary data.</text>
</comment>
<dbReference type="InterPro" id="IPR036291">
    <property type="entry name" value="NAD(P)-bd_dom_sf"/>
</dbReference>
<dbReference type="Gene3D" id="3.90.180.10">
    <property type="entry name" value="Medium-chain alcohol dehydrogenases, catalytic domain"/>
    <property type="match status" value="1"/>
</dbReference>
<dbReference type="Proteomes" id="UP001302676">
    <property type="component" value="Unassembled WGS sequence"/>
</dbReference>
<dbReference type="Pfam" id="PF00107">
    <property type="entry name" value="ADH_zinc_N"/>
    <property type="match status" value="1"/>
</dbReference>
<accession>A0AAN6ZJF0</accession>
<keyword evidence="5 8" id="KW-0862">Zinc</keyword>
<dbReference type="CDD" id="cd08297">
    <property type="entry name" value="CAD3"/>
    <property type="match status" value="1"/>
</dbReference>
<dbReference type="InterPro" id="IPR011032">
    <property type="entry name" value="GroES-like_sf"/>
</dbReference>
<dbReference type="PROSITE" id="PS00059">
    <property type="entry name" value="ADH_ZINC"/>
    <property type="match status" value="1"/>
</dbReference>
<evidence type="ECO:0000313" key="10">
    <source>
        <dbReference type="EMBL" id="KAK4140677.1"/>
    </source>
</evidence>
<dbReference type="SUPFAM" id="SSF50129">
    <property type="entry name" value="GroES-like"/>
    <property type="match status" value="1"/>
</dbReference>
<dbReference type="GO" id="GO:0004022">
    <property type="term" value="F:alcohol dehydrogenase (NAD+) activity"/>
    <property type="evidence" value="ECO:0007669"/>
    <property type="project" value="UniProtKB-EC"/>
</dbReference>
<proteinExistence type="inferred from homology"/>
<dbReference type="AlphaFoldDB" id="A0AAN6ZJF0"/>
<evidence type="ECO:0000256" key="8">
    <source>
        <dbReference type="RuleBase" id="RU361277"/>
    </source>
</evidence>
<evidence type="ECO:0000256" key="2">
    <source>
        <dbReference type="ARBA" id="ARBA00008072"/>
    </source>
</evidence>
<name>A0AAN6ZJF0_9PEZI</name>
<keyword evidence="6" id="KW-0560">Oxidoreductase</keyword>
<dbReference type="GO" id="GO:0008270">
    <property type="term" value="F:zinc ion binding"/>
    <property type="evidence" value="ECO:0007669"/>
    <property type="project" value="InterPro"/>
</dbReference>
<dbReference type="GO" id="GO:0005737">
    <property type="term" value="C:cytoplasm"/>
    <property type="evidence" value="ECO:0007669"/>
    <property type="project" value="TreeGrafter"/>
</dbReference>